<evidence type="ECO:0000256" key="3">
    <source>
        <dbReference type="ARBA" id="ARBA00022490"/>
    </source>
</evidence>
<dbReference type="GO" id="GO:0004797">
    <property type="term" value="F:thymidine kinase activity"/>
    <property type="evidence" value="ECO:0007669"/>
    <property type="project" value="UniProtKB-UniRule"/>
</dbReference>
<keyword evidence="6 9" id="KW-0547">Nucleotide-binding</keyword>
<dbReference type="GO" id="GO:0005829">
    <property type="term" value="C:cytosol"/>
    <property type="evidence" value="ECO:0007669"/>
    <property type="project" value="TreeGrafter"/>
</dbReference>
<feature type="binding site" evidence="9">
    <location>
        <position position="150"/>
    </location>
    <ligand>
        <name>Zn(2+)</name>
        <dbReference type="ChEBI" id="CHEBI:29105"/>
    </ligand>
</feature>
<feature type="binding site" evidence="11">
    <location>
        <begin position="167"/>
        <end position="170"/>
    </location>
    <ligand>
        <name>substrate</name>
    </ligand>
</feature>
<dbReference type="Pfam" id="PF00265">
    <property type="entry name" value="TK"/>
    <property type="match status" value="1"/>
</dbReference>
<evidence type="ECO:0000313" key="15">
    <source>
        <dbReference type="Proteomes" id="UP000229600"/>
    </source>
</evidence>
<comment type="similarity">
    <text evidence="1 9 13">Belongs to the thymidine kinase family.</text>
</comment>
<evidence type="ECO:0000256" key="11">
    <source>
        <dbReference type="PIRSR" id="PIRSR035805-2"/>
    </source>
</evidence>
<keyword evidence="8 9" id="KW-0067">ATP-binding</keyword>
<evidence type="ECO:0000256" key="2">
    <source>
        <dbReference type="ARBA" id="ARBA00012118"/>
    </source>
</evidence>
<keyword evidence="4 9" id="KW-0237">DNA synthesis</keyword>
<dbReference type="GO" id="GO:0008270">
    <property type="term" value="F:zinc ion binding"/>
    <property type="evidence" value="ECO:0007669"/>
    <property type="project" value="UniProtKB-UniRule"/>
</dbReference>
<evidence type="ECO:0000256" key="10">
    <source>
        <dbReference type="PIRSR" id="PIRSR035805-1"/>
    </source>
</evidence>
<feature type="binding site" evidence="11">
    <location>
        <position position="175"/>
    </location>
    <ligand>
        <name>substrate</name>
    </ligand>
</feature>
<dbReference type="InterPro" id="IPR027417">
    <property type="entry name" value="P-loop_NTPase"/>
</dbReference>
<feature type="binding site" evidence="9">
    <location>
        <begin position="17"/>
        <end position="24"/>
    </location>
    <ligand>
        <name>ATP</name>
        <dbReference type="ChEBI" id="CHEBI:30616"/>
    </ligand>
</feature>
<dbReference type="Gene3D" id="3.40.50.300">
    <property type="entry name" value="P-loop containing nucleotide triphosphate hydrolases"/>
    <property type="match status" value="1"/>
</dbReference>
<dbReference type="PROSITE" id="PS00603">
    <property type="entry name" value="TK_CELLULAR_TYPE"/>
    <property type="match status" value="1"/>
</dbReference>
<evidence type="ECO:0000256" key="7">
    <source>
        <dbReference type="ARBA" id="ARBA00022777"/>
    </source>
</evidence>
<protein>
    <recommendedName>
        <fullName evidence="2 9">Thymidine kinase</fullName>
        <ecNumber evidence="2 9">2.7.1.21</ecNumber>
    </recommendedName>
</protein>
<dbReference type="SUPFAM" id="SSF52540">
    <property type="entry name" value="P-loop containing nucleoside triphosphate hydrolases"/>
    <property type="match status" value="1"/>
</dbReference>
<evidence type="ECO:0000256" key="9">
    <source>
        <dbReference type="HAMAP-Rule" id="MF_00124"/>
    </source>
</evidence>
<proteinExistence type="inferred from homology"/>
<sequence length="217" mass="24486">MIPHTHPTSGWIEVVCGSMFSGKTEELLRRVKRVHYAKQQVQVFKPVTDNRYDANDVVAHDGVKIEGIALDQPHHMLYLLHQNTKVVGIDEIHFFDENIVPVVQSLADRGIRVICAGLDQNYQGRPFGPMPTLLSLAEYVTKLHAICEKCGAPGTRTQKTGGSEQEVEVGEKDMYQARCRACHHSGIDQLENARQAEFPLQILPFFQVNIVDKREEN</sequence>
<dbReference type="GO" id="GO:0071897">
    <property type="term" value="P:DNA biosynthetic process"/>
    <property type="evidence" value="ECO:0007669"/>
    <property type="project" value="UniProtKB-KW"/>
</dbReference>
<keyword evidence="3 9" id="KW-0963">Cytoplasm</keyword>
<dbReference type="Proteomes" id="UP000229600">
    <property type="component" value="Unassembled WGS sequence"/>
</dbReference>
<evidence type="ECO:0000256" key="1">
    <source>
        <dbReference type="ARBA" id="ARBA00007587"/>
    </source>
</evidence>
<dbReference type="PANTHER" id="PTHR11441:SF0">
    <property type="entry name" value="THYMIDINE KINASE, CYTOSOLIC"/>
    <property type="match status" value="1"/>
</dbReference>
<dbReference type="FunFam" id="3.40.50.300:FF:000384">
    <property type="entry name" value="Thymidine kinase"/>
    <property type="match status" value="1"/>
</dbReference>
<evidence type="ECO:0000256" key="12">
    <source>
        <dbReference type="RuleBase" id="RU000544"/>
    </source>
</evidence>
<comment type="subcellular location">
    <subcellularLocation>
        <location evidence="9">Cytoplasm</location>
    </subcellularLocation>
</comment>
<feature type="binding site" evidence="9">
    <location>
        <position position="147"/>
    </location>
    <ligand>
        <name>Zn(2+)</name>
        <dbReference type="ChEBI" id="CHEBI:29105"/>
    </ligand>
</feature>
<comment type="caution">
    <text evidence="14">The sequence shown here is derived from an EMBL/GenBank/DDBJ whole genome shotgun (WGS) entry which is preliminary data.</text>
</comment>
<keyword evidence="9" id="KW-0479">Metal-binding</keyword>
<dbReference type="EC" id="2.7.1.21" evidence="2 9"/>
<dbReference type="EMBL" id="PCWN01000009">
    <property type="protein sequence ID" value="PIR03742.1"/>
    <property type="molecule type" value="Genomic_DNA"/>
</dbReference>
<dbReference type="AlphaFoldDB" id="A0A2H0N4C1"/>
<accession>A0A2H0N4C1</accession>
<gene>
    <name evidence="9" type="primary">tdk</name>
    <name evidence="14" type="ORF">COV59_04720</name>
</gene>
<keyword evidence="9" id="KW-0862">Zinc</keyword>
<dbReference type="NCBIfam" id="NF003296">
    <property type="entry name" value="PRK04296.1-1"/>
    <property type="match status" value="1"/>
</dbReference>
<reference evidence="14 15" key="1">
    <citation type="submission" date="2017-09" db="EMBL/GenBank/DDBJ databases">
        <title>Depth-based differentiation of microbial function through sediment-hosted aquifers and enrichment of novel symbionts in the deep terrestrial subsurface.</title>
        <authorList>
            <person name="Probst A.J."/>
            <person name="Ladd B."/>
            <person name="Jarett J.K."/>
            <person name="Geller-Mcgrath D.E."/>
            <person name="Sieber C.M."/>
            <person name="Emerson J.B."/>
            <person name="Anantharaman K."/>
            <person name="Thomas B.C."/>
            <person name="Malmstrom R."/>
            <person name="Stieglmeier M."/>
            <person name="Klingl A."/>
            <person name="Woyke T."/>
            <person name="Ryan C.M."/>
            <person name="Banfield J.F."/>
        </authorList>
    </citation>
    <scope>NUCLEOTIDE SEQUENCE [LARGE SCALE GENOMIC DNA]</scope>
    <source>
        <strain evidence="14">CG11_big_fil_rev_8_21_14_0_20_39_34</strain>
    </source>
</reference>
<evidence type="ECO:0000256" key="6">
    <source>
        <dbReference type="ARBA" id="ARBA00022741"/>
    </source>
</evidence>
<dbReference type="SUPFAM" id="SSF57716">
    <property type="entry name" value="Glucocorticoid receptor-like (DNA-binding domain)"/>
    <property type="match status" value="1"/>
</dbReference>
<feature type="active site" description="Proton acceptor" evidence="9 10">
    <location>
        <position position="91"/>
    </location>
</feature>
<dbReference type="GO" id="GO:0046104">
    <property type="term" value="P:thymidine metabolic process"/>
    <property type="evidence" value="ECO:0007669"/>
    <property type="project" value="TreeGrafter"/>
</dbReference>
<comment type="catalytic activity">
    <reaction evidence="9 12">
        <text>thymidine + ATP = dTMP + ADP + H(+)</text>
        <dbReference type="Rhea" id="RHEA:19129"/>
        <dbReference type="ChEBI" id="CHEBI:15378"/>
        <dbReference type="ChEBI" id="CHEBI:17748"/>
        <dbReference type="ChEBI" id="CHEBI:30616"/>
        <dbReference type="ChEBI" id="CHEBI:63528"/>
        <dbReference type="ChEBI" id="CHEBI:456216"/>
        <dbReference type="EC" id="2.7.1.21"/>
    </reaction>
</comment>
<evidence type="ECO:0000256" key="4">
    <source>
        <dbReference type="ARBA" id="ARBA00022634"/>
    </source>
</evidence>
<keyword evidence="7 9" id="KW-0418">Kinase</keyword>
<dbReference type="PIRSF" id="PIRSF035805">
    <property type="entry name" value="TK_cell"/>
    <property type="match status" value="1"/>
</dbReference>
<evidence type="ECO:0000256" key="13">
    <source>
        <dbReference type="RuleBase" id="RU004165"/>
    </source>
</evidence>
<dbReference type="Gene3D" id="3.30.60.20">
    <property type="match status" value="1"/>
</dbReference>
<dbReference type="GO" id="GO:0005524">
    <property type="term" value="F:ATP binding"/>
    <property type="evidence" value="ECO:0007669"/>
    <property type="project" value="UniProtKB-UniRule"/>
</dbReference>
<feature type="binding site" evidence="9">
    <location>
        <begin position="90"/>
        <end position="93"/>
    </location>
    <ligand>
        <name>ATP</name>
        <dbReference type="ChEBI" id="CHEBI:30616"/>
    </ligand>
</feature>
<feature type="binding site" evidence="9">
    <location>
        <position position="179"/>
    </location>
    <ligand>
        <name>Zn(2+)</name>
        <dbReference type="ChEBI" id="CHEBI:29105"/>
    </ligand>
</feature>
<comment type="subunit">
    <text evidence="9">Homotetramer.</text>
</comment>
<dbReference type="HAMAP" id="MF_00124">
    <property type="entry name" value="Thymidine_kinase"/>
    <property type="match status" value="1"/>
</dbReference>
<dbReference type="PANTHER" id="PTHR11441">
    <property type="entry name" value="THYMIDINE KINASE"/>
    <property type="match status" value="1"/>
</dbReference>
<evidence type="ECO:0000313" key="14">
    <source>
        <dbReference type="EMBL" id="PIR03742.1"/>
    </source>
</evidence>
<dbReference type="InterPro" id="IPR020633">
    <property type="entry name" value="Thymidine_kinase_CS"/>
</dbReference>
<dbReference type="InterPro" id="IPR001267">
    <property type="entry name" value="Thymidine_kinase"/>
</dbReference>
<organism evidence="14 15">
    <name type="scientific">Candidatus Magasanikbacteria bacterium CG11_big_fil_rev_8_21_14_0_20_39_34</name>
    <dbReference type="NCBI Taxonomy" id="1974653"/>
    <lineage>
        <taxon>Bacteria</taxon>
        <taxon>Candidatus Magasanikiibacteriota</taxon>
    </lineage>
</organism>
<evidence type="ECO:0000256" key="5">
    <source>
        <dbReference type="ARBA" id="ARBA00022679"/>
    </source>
</evidence>
<feature type="binding site" evidence="9">
    <location>
        <position position="182"/>
    </location>
    <ligand>
        <name>Zn(2+)</name>
        <dbReference type="ChEBI" id="CHEBI:29105"/>
    </ligand>
</feature>
<evidence type="ECO:0000256" key="8">
    <source>
        <dbReference type="ARBA" id="ARBA00022840"/>
    </source>
</evidence>
<keyword evidence="5 9" id="KW-0808">Transferase</keyword>
<name>A0A2H0N4C1_9BACT</name>